<protein>
    <recommendedName>
        <fullName evidence="9">RNA polymerase subunit sigma-24</fullName>
    </recommendedName>
</protein>
<comment type="caution">
    <text evidence="7">The sequence shown here is derived from an EMBL/GenBank/DDBJ whole genome shotgun (WGS) entry which is preliminary data.</text>
</comment>
<evidence type="ECO:0000259" key="5">
    <source>
        <dbReference type="Pfam" id="PF04542"/>
    </source>
</evidence>
<dbReference type="Gene3D" id="1.10.10.10">
    <property type="entry name" value="Winged helix-like DNA-binding domain superfamily/Winged helix DNA-binding domain"/>
    <property type="match status" value="1"/>
</dbReference>
<feature type="domain" description="RNA polymerase sigma factor 70 region 4 type 2" evidence="6">
    <location>
        <begin position="109"/>
        <end position="156"/>
    </location>
</feature>
<dbReference type="InterPro" id="IPR039425">
    <property type="entry name" value="RNA_pol_sigma-70-like"/>
</dbReference>
<dbReference type="AlphaFoldDB" id="A0A270BLT4"/>
<evidence type="ECO:0000313" key="8">
    <source>
        <dbReference type="Proteomes" id="UP000216033"/>
    </source>
</evidence>
<evidence type="ECO:0008006" key="9">
    <source>
        <dbReference type="Google" id="ProtNLM"/>
    </source>
</evidence>
<dbReference type="InterPro" id="IPR036388">
    <property type="entry name" value="WH-like_DNA-bd_sf"/>
</dbReference>
<dbReference type="Gene3D" id="1.10.1740.10">
    <property type="match status" value="1"/>
</dbReference>
<dbReference type="CDD" id="cd06171">
    <property type="entry name" value="Sigma70_r4"/>
    <property type="match status" value="1"/>
</dbReference>
<evidence type="ECO:0000256" key="3">
    <source>
        <dbReference type="ARBA" id="ARBA00023082"/>
    </source>
</evidence>
<evidence type="ECO:0000259" key="6">
    <source>
        <dbReference type="Pfam" id="PF08281"/>
    </source>
</evidence>
<dbReference type="OrthoDB" id="9794372at2"/>
<reference evidence="7 8" key="1">
    <citation type="submission" date="2017-04" db="EMBL/GenBank/DDBJ databases">
        <title>Kefir bacterial isolates.</title>
        <authorList>
            <person name="Kim Y."/>
            <person name="Blasche S."/>
            <person name="Patil K.R."/>
        </authorList>
    </citation>
    <scope>NUCLEOTIDE SEQUENCE [LARGE SCALE GENOMIC DNA]</scope>
    <source>
        <strain evidence="7 8">KR-2</strain>
    </source>
</reference>
<dbReference type="SUPFAM" id="SSF88659">
    <property type="entry name" value="Sigma3 and sigma4 domains of RNA polymerase sigma factors"/>
    <property type="match status" value="1"/>
</dbReference>
<keyword evidence="3" id="KW-0731">Sigma factor</keyword>
<dbReference type="InterPro" id="IPR013324">
    <property type="entry name" value="RNA_pol_sigma_r3/r4-like"/>
</dbReference>
<dbReference type="InterPro" id="IPR007627">
    <property type="entry name" value="RNA_pol_sigma70_r2"/>
</dbReference>
<gene>
    <name evidence="7" type="ORF">B9K05_07810</name>
</gene>
<dbReference type="EMBL" id="NDFP01000006">
    <property type="protein sequence ID" value="PAL26002.1"/>
    <property type="molecule type" value="Genomic_DNA"/>
</dbReference>
<dbReference type="InterPro" id="IPR014284">
    <property type="entry name" value="RNA_pol_sigma-70_dom"/>
</dbReference>
<accession>A0A270BLT4</accession>
<proteinExistence type="inferred from homology"/>
<name>A0A270BLT4_9PROT</name>
<keyword evidence="2" id="KW-0805">Transcription regulation</keyword>
<feature type="domain" description="RNA polymerase sigma-70 region 2" evidence="5">
    <location>
        <begin position="10"/>
        <end position="75"/>
    </location>
</feature>
<evidence type="ECO:0000313" key="7">
    <source>
        <dbReference type="EMBL" id="PAL26002.1"/>
    </source>
</evidence>
<dbReference type="NCBIfam" id="TIGR02937">
    <property type="entry name" value="sigma70-ECF"/>
    <property type="match status" value="1"/>
</dbReference>
<sequence length="168" mass="19226">MKAQRTSWQLYEAHRENLLSYANRLCGDKTLAEDIVQDAWLLFSRQQVERITSPLHYLRTIVRNLLLTRGRRVSRAGLVATDFDVATVNVEDQTASPEASVAAREVMRRVFDAINLMPERQRDALMMYHFKGMKLREIAAHLGVSHALVHRLIADGVAICDRIREEGL</sequence>
<evidence type="ECO:0000256" key="2">
    <source>
        <dbReference type="ARBA" id="ARBA00023015"/>
    </source>
</evidence>
<organism evidence="7 8">
    <name type="scientific">Acetobacter syzygii</name>
    <dbReference type="NCBI Taxonomy" id="146476"/>
    <lineage>
        <taxon>Bacteria</taxon>
        <taxon>Pseudomonadati</taxon>
        <taxon>Pseudomonadota</taxon>
        <taxon>Alphaproteobacteria</taxon>
        <taxon>Acetobacterales</taxon>
        <taxon>Acetobacteraceae</taxon>
        <taxon>Acetobacter</taxon>
    </lineage>
</organism>
<dbReference type="PANTHER" id="PTHR43133:SF63">
    <property type="entry name" value="RNA POLYMERASE SIGMA FACTOR FECI-RELATED"/>
    <property type="match status" value="1"/>
</dbReference>
<dbReference type="GO" id="GO:0003677">
    <property type="term" value="F:DNA binding"/>
    <property type="evidence" value="ECO:0007669"/>
    <property type="project" value="InterPro"/>
</dbReference>
<dbReference type="RefSeq" id="WP_095351384.1">
    <property type="nucleotide sequence ID" value="NZ_NDFO01000006.1"/>
</dbReference>
<dbReference type="Pfam" id="PF04542">
    <property type="entry name" value="Sigma70_r2"/>
    <property type="match status" value="1"/>
</dbReference>
<dbReference type="InterPro" id="IPR013249">
    <property type="entry name" value="RNA_pol_sigma70_r4_t2"/>
</dbReference>
<dbReference type="Pfam" id="PF08281">
    <property type="entry name" value="Sigma70_r4_2"/>
    <property type="match status" value="1"/>
</dbReference>
<evidence type="ECO:0000256" key="4">
    <source>
        <dbReference type="ARBA" id="ARBA00023163"/>
    </source>
</evidence>
<dbReference type="PANTHER" id="PTHR43133">
    <property type="entry name" value="RNA POLYMERASE ECF-TYPE SIGMA FACTO"/>
    <property type="match status" value="1"/>
</dbReference>
<dbReference type="InterPro" id="IPR013325">
    <property type="entry name" value="RNA_pol_sigma_r2"/>
</dbReference>
<keyword evidence="8" id="KW-1185">Reference proteome</keyword>
<dbReference type="GO" id="GO:0016987">
    <property type="term" value="F:sigma factor activity"/>
    <property type="evidence" value="ECO:0007669"/>
    <property type="project" value="UniProtKB-KW"/>
</dbReference>
<evidence type="ECO:0000256" key="1">
    <source>
        <dbReference type="ARBA" id="ARBA00010641"/>
    </source>
</evidence>
<comment type="similarity">
    <text evidence="1">Belongs to the sigma-70 factor family. ECF subfamily.</text>
</comment>
<dbReference type="GO" id="GO:0006352">
    <property type="term" value="P:DNA-templated transcription initiation"/>
    <property type="evidence" value="ECO:0007669"/>
    <property type="project" value="InterPro"/>
</dbReference>
<keyword evidence="4" id="KW-0804">Transcription</keyword>
<dbReference type="SUPFAM" id="SSF88946">
    <property type="entry name" value="Sigma2 domain of RNA polymerase sigma factors"/>
    <property type="match status" value="1"/>
</dbReference>
<dbReference type="Proteomes" id="UP000216033">
    <property type="component" value="Unassembled WGS sequence"/>
</dbReference>